<evidence type="ECO:0000313" key="2">
    <source>
        <dbReference type="Proteomes" id="UP001165960"/>
    </source>
</evidence>
<evidence type="ECO:0000313" key="1">
    <source>
        <dbReference type="EMBL" id="KAJ9060899.1"/>
    </source>
</evidence>
<gene>
    <name evidence="1" type="ORF">DSO57_1026034</name>
</gene>
<protein>
    <submittedName>
        <fullName evidence="1">Uncharacterized protein</fullName>
    </submittedName>
</protein>
<organism evidence="1 2">
    <name type="scientific">Entomophthora muscae</name>
    <dbReference type="NCBI Taxonomy" id="34485"/>
    <lineage>
        <taxon>Eukaryota</taxon>
        <taxon>Fungi</taxon>
        <taxon>Fungi incertae sedis</taxon>
        <taxon>Zoopagomycota</taxon>
        <taxon>Entomophthoromycotina</taxon>
        <taxon>Entomophthoromycetes</taxon>
        <taxon>Entomophthorales</taxon>
        <taxon>Entomophthoraceae</taxon>
        <taxon>Entomophthora</taxon>
    </lineage>
</organism>
<name>A0ACC2SF56_9FUNG</name>
<sequence length="164" mass="18414">METPGKKRAGDLSNLGSQTSSGSKLVQLSRGQENGINGTTQRSNPNAGSISNSGNTRSPESSPNSEIHPLHFTWVFWFMHRPPGQKIASYESAMKRIAAFSSIEDFWAVYSHLRRPHDLPTISDYHLFKQGVRPVWEDEANINGGKWIIRIKKGLASRYWEKSS</sequence>
<accession>A0ACC2SF56</accession>
<reference evidence="1" key="1">
    <citation type="submission" date="2022-04" db="EMBL/GenBank/DDBJ databases">
        <title>Genome of the entomopathogenic fungus Entomophthora muscae.</title>
        <authorList>
            <person name="Elya C."/>
            <person name="Lovett B.R."/>
            <person name="Lee E."/>
            <person name="Macias A.M."/>
            <person name="Hajek A.E."/>
            <person name="De Bivort B.L."/>
            <person name="Kasson M.T."/>
            <person name="De Fine Licht H.H."/>
            <person name="Stajich J.E."/>
        </authorList>
    </citation>
    <scope>NUCLEOTIDE SEQUENCE</scope>
    <source>
        <strain evidence="1">Berkeley</strain>
    </source>
</reference>
<dbReference type="EMBL" id="QTSX02005120">
    <property type="protein sequence ID" value="KAJ9060899.1"/>
    <property type="molecule type" value="Genomic_DNA"/>
</dbReference>
<keyword evidence="2" id="KW-1185">Reference proteome</keyword>
<dbReference type="Proteomes" id="UP001165960">
    <property type="component" value="Unassembled WGS sequence"/>
</dbReference>
<proteinExistence type="predicted"/>
<comment type="caution">
    <text evidence="1">The sequence shown here is derived from an EMBL/GenBank/DDBJ whole genome shotgun (WGS) entry which is preliminary data.</text>
</comment>